<protein>
    <recommendedName>
        <fullName evidence="3">TsaA-like domain-containing protein</fullName>
    </recommendedName>
</protein>
<accession>F7XLL5</accession>
<dbReference type="Pfam" id="PF01980">
    <property type="entry name" value="TrmO_N"/>
    <property type="match status" value="1"/>
</dbReference>
<organism evidence="4 5">
    <name type="scientific">Methanosalsum zhilinae (strain DSM 4017 / NBRC 107636 / OCM 62 / WeN5)</name>
    <name type="common">Methanohalophilus zhilinae</name>
    <dbReference type="NCBI Taxonomy" id="679901"/>
    <lineage>
        <taxon>Archaea</taxon>
        <taxon>Methanobacteriati</taxon>
        <taxon>Methanobacteriota</taxon>
        <taxon>Stenosarchaea group</taxon>
        <taxon>Methanomicrobia</taxon>
        <taxon>Methanosarcinales</taxon>
        <taxon>Methanosarcinaceae</taxon>
        <taxon>Methanosalsum</taxon>
    </lineage>
</organism>
<name>F7XLL5_METZD</name>
<proteinExistence type="inferred from homology"/>
<dbReference type="GeneID" id="10822598"/>
<dbReference type="NCBIfam" id="TIGR00104">
    <property type="entry name" value="tRNA_TsaA"/>
    <property type="match status" value="1"/>
</dbReference>
<reference evidence="4" key="1">
    <citation type="submission" date="2010-07" db="EMBL/GenBank/DDBJ databases">
        <title>The complete genome of Methanosalsum zhilinae DSM 4017.</title>
        <authorList>
            <consortium name="US DOE Joint Genome Institute (JGI-PGF)"/>
            <person name="Lucas S."/>
            <person name="Copeland A."/>
            <person name="Lapidus A."/>
            <person name="Glavina del Rio T."/>
            <person name="Dalin E."/>
            <person name="Tice H."/>
            <person name="Bruce D."/>
            <person name="Goodwin L."/>
            <person name="Pitluck S."/>
            <person name="Kyrpides N."/>
            <person name="Mavromatis K."/>
            <person name="Ovchinnikova G."/>
            <person name="Daligault H."/>
            <person name="Detter J.C."/>
            <person name="Han C."/>
            <person name="Tapia R."/>
            <person name="Larimer F."/>
            <person name="Land M."/>
            <person name="Hauser L."/>
            <person name="Markowitz V."/>
            <person name="Cheng J.-F."/>
            <person name="Hugenholtz P."/>
            <person name="Woyke T."/>
            <person name="Wu D."/>
            <person name="Spring S."/>
            <person name="Schueler E."/>
            <person name="Brambilla E."/>
            <person name="Klenk H.-P."/>
            <person name="Eisen J.A."/>
        </authorList>
    </citation>
    <scope>NUCLEOTIDE SEQUENCE</scope>
    <source>
        <strain evidence="4">DSM 4017</strain>
    </source>
</reference>
<dbReference type="InterPro" id="IPR036414">
    <property type="entry name" value="YaeB_N_sf"/>
</dbReference>
<comment type="similarity">
    <text evidence="2">Belongs to the tRNA methyltransferase O family.</text>
</comment>
<sequence>MNVQIIGSVINEFQEPVDPDIMRESVSKILIKPEFEDGLYKIEDNDYIQIIFFFDRSEGYELIGKRRHGGIKGVFASRSPMRPTPIGTSVVKLLSRNTRELEVKGLDALNQTPIIDIKPYAKPFDSK</sequence>
<gene>
    <name evidence="4" type="ordered locus">Mzhil_0976</name>
</gene>
<dbReference type="Proteomes" id="UP000006622">
    <property type="component" value="Chromosome"/>
</dbReference>
<evidence type="ECO:0000256" key="1">
    <source>
        <dbReference type="ARBA" id="ARBA00022691"/>
    </source>
</evidence>
<dbReference type="PANTHER" id="PTHR12818">
    <property type="entry name" value="TRNA (ADENINE(37)-N6)-METHYLTRANSFERASE"/>
    <property type="match status" value="1"/>
</dbReference>
<dbReference type="AlphaFoldDB" id="F7XLL5"/>
<dbReference type="CDD" id="cd09281">
    <property type="entry name" value="UPF0066"/>
    <property type="match status" value="1"/>
</dbReference>
<dbReference type="HOGENOM" id="CLU_013458_2_2_2"/>
<dbReference type="RefSeq" id="WP_013898273.1">
    <property type="nucleotide sequence ID" value="NC_015676.1"/>
</dbReference>
<evidence type="ECO:0000313" key="5">
    <source>
        <dbReference type="Proteomes" id="UP000006622"/>
    </source>
</evidence>
<evidence type="ECO:0000313" key="4">
    <source>
        <dbReference type="EMBL" id="AEH60834.1"/>
    </source>
</evidence>
<dbReference type="EMBL" id="CP002101">
    <property type="protein sequence ID" value="AEH60834.1"/>
    <property type="molecule type" value="Genomic_DNA"/>
</dbReference>
<evidence type="ECO:0000256" key="2">
    <source>
        <dbReference type="ARBA" id="ARBA00033753"/>
    </source>
</evidence>
<dbReference type="InterPro" id="IPR040372">
    <property type="entry name" value="YaeB-like"/>
</dbReference>
<dbReference type="InterPro" id="IPR036413">
    <property type="entry name" value="YaeB-like_sf"/>
</dbReference>
<dbReference type="InterPro" id="IPR023370">
    <property type="entry name" value="TrmO-like_N"/>
</dbReference>
<evidence type="ECO:0000259" key="3">
    <source>
        <dbReference type="PROSITE" id="PS51668"/>
    </source>
</evidence>
<dbReference type="Gene3D" id="2.40.30.70">
    <property type="entry name" value="YaeB-like"/>
    <property type="match status" value="1"/>
</dbReference>
<dbReference type="KEGG" id="mzh:Mzhil_0976"/>
<dbReference type="SUPFAM" id="SSF118196">
    <property type="entry name" value="YaeB-like"/>
    <property type="match status" value="1"/>
</dbReference>
<dbReference type="PANTHER" id="PTHR12818:SF0">
    <property type="entry name" value="TRNA (ADENINE(37)-N6)-METHYLTRANSFERASE"/>
    <property type="match status" value="1"/>
</dbReference>
<dbReference type="PROSITE" id="PS51668">
    <property type="entry name" value="TSAA_2"/>
    <property type="match status" value="1"/>
</dbReference>
<feature type="domain" description="TsaA-like" evidence="3">
    <location>
        <begin position="3"/>
        <end position="127"/>
    </location>
</feature>
<keyword evidence="1" id="KW-0949">S-adenosyl-L-methionine</keyword>
<dbReference type="STRING" id="679901.Mzhil_0976"/>
<keyword evidence="5" id="KW-1185">Reference proteome</keyword>
<dbReference type="OrthoDB" id="40408at2157"/>